<proteinExistence type="predicted"/>
<gene>
    <name evidence="1" type="ORF">EUGRSUZ_L00393</name>
</gene>
<dbReference type="AlphaFoldDB" id="A0A058ZXK2"/>
<dbReference type="Gramene" id="KCW45780">
    <property type="protein sequence ID" value="KCW45780"/>
    <property type="gene ID" value="EUGRSUZ_L00393"/>
</dbReference>
<sequence>MLDQPSNHLVSHDEILLSVSMDELQLFLKVRWCLSMGISEIYEKILQFSWNQMNLVLVIRKELFTRVKLPDETEIEAQLQR</sequence>
<dbReference type="InParanoid" id="A0A058ZXK2"/>
<organism evidence="1">
    <name type="scientific">Eucalyptus grandis</name>
    <name type="common">Flooded gum</name>
    <dbReference type="NCBI Taxonomy" id="71139"/>
    <lineage>
        <taxon>Eukaryota</taxon>
        <taxon>Viridiplantae</taxon>
        <taxon>Streptophyta</taxon>
        <taxon>Embryophyta</taxon>
        <taxon>Tracheophyta</taxon>
        <taxon>Spermatophyta</taxon>
        <taxon>Magnoliopsida</taxon>
        <taxon>eudicotyledons</taxon>
        <taxon>Gunneridae</taxon>
        <taxon>Pentapetalae</taxon>
        <taxon>rosids</taxon>
        <taxon>malvids</taxon>
        <taxon>Myrtales</taxon>
        <taxon>Myrtaceae</taxon>
        <taxon>Myrtoideae</taxon>
        <taxon>Eucalypteae</taxon>
        <taxon>Eucalyptus</taxon>
    </lineage>
</organism>
<reference evidence="1" key="1">
    <citation type="submission" date="2013-07" db="EMBL/GenBank/DDBJ databases">
        <title>The genome of Eucalyptus grandis.</title>
        <authorList>
            <person name="Schmutz J."/>
            <person name="Hayes R."/>
            <person name="Myburg A."/>
            <person name="Tuskan G."/>
            <person name="Grattapaglia D."/>
            <person name="Rokhsar D.S."/>
        </authorList>
    </citation>
    <scope>NUCLEOTIDE SEQUENCE</scope>
    <source>
        <tissue evidence="1">Leaf extractions</tissue>
    </source>
</reference>
<dbReference type="EMBL" id="KK198777">
    <property type="protein sequence ID" value="KCW45780.1"/>
    <property type="molecule type" value="Genomic_DNA"/>
</dbReference>
<protein>
    <submittedName>
        <fullName evidence="1">Uncharacterized protein</fullName>
    </submittedName>
</protein>
<name>A0A058ZXK2_EUCGR</name>
<accession>A0A058ZXK2</accession>
<evidence type="ECO:0000313" key="1">
    <source>
        <dbReference type="EMBL" id="KCW45780.1"/>
    </source>
</evidence>